<feature type="domain" description="Cell envelope-related transcriptional attenuator" evidence="2">
    <location>
        <begin position="81"/>
        <end position="225"/>
    </location>
</feature>
<dbReference type="PANTHER" id="PTHR33392:SF6">
    <property type="entry name" value="POLYISOPRENYL-TEICHOIC ACID--PEPTIDOGLYCAN TEICHOIC ACID TRANSFERASE TAGU"/>
    <property type="match status" value="1"/>
</dbReference>
<evidence type="ECO:0000256" key="1">
    <source>
        <dbReference type="ARBA" id="ARBA00006068"/>
    </source>
</evidence>
<accession>A0ABW4J3V5</accession>
<comment type="caution">
    <text evidence="3">The sequence shown here is derived from an EMBL/GenBank/DDBJ whole genome shotgun (WGS) entry which is preliminary data.</text>
</comment>
<dbReference type="Gene3D" id="3.40.630.190">
    <property type="entry name" value="LCP protein"/>
    <property type="match status" value="1"/>
</dbReference>
<keyword evidence="4" id="KW-1185">Reference proteome</keyword>
<dbReference type="Pfam" id="PF03816">
    <property type="entry name" value="LytR_cpsA_psr"/>
    <property type="match status" value="1"/>
</dbReference>
<dbReference type="EMBL" id="JBHTOP010000004">
    <property type="protein sequence ID" value="MFD1671067.1"/>
    <property type="molecule type" value="Genomic_DNA"/>
</dbReference>
<protein>
    <submittedName>
        <fullName evidence="3">LCP family protein</fullName>
    </submittedName>
</protein>
<reference evidence="4" key="1">
    <citation type="journal article" date="2019" name="Int. J. Syst. Evol. Microbiol.">
        <title>The Global Catalogue of Microorganisms (GCM) 10K type strain sequencing project: providing services to taxonomists for standard genome sequencing and annotation.</title>
        <authorList>
            <consortium name="The Broad Institute Genomics Platform"/>
            <consortium name="The Broad Institute Genome Sequencing Center for Infectious Disease"/>
            <person name="Wu L."/>
            <person name="Ma J."/>
        </authorList>
    </citation>
    <scope>NUCLEOTIDE SEQUENCE [LARGE SCALE GENOMIC DNA]</scope>
    <source>
        <strain evidence="4">CCM 8896</strain>
    </source>
</reference>
<gene>
    <name evidence="3" type="ORF">ACFQ5M_03030</name>
</gene>
<dbReference type="InterPro" id="IPR004474">
    <property type="entry name" value="LytR_CpsA_psr"/>
</dbReference>
<dbReference type="PANTHER" id="PTHR33392">
    <property type="entry name" value="POLYISOPRENYL-TEICHOIC ACID--PEPTIDOGLYCAN TEICHOIC ACID TRANSFERASE TAGU"/>
    <property type="match status" value="1"/>
</dbReference>
<proteinExistence type="inferred from homology"/>
<organism evidence="3 4">
    <name type="scientific">Agrilactobacillus yilanensis</name>
    <dbReference type="NCBI Taxonomy" id="2485997"/>
    <lineage>
        <taxon>Bacteria</taxon>
        <taxon>Bacillati</taxon>
        <taxon>Bacillota</taxon>
        <taxon>Bacilli</taxon>
        <taxon>Lactobacillales</taxon>
        <taxon>Lactobacillaceae</taxon>
        <taxon>Agrilactobacillus</taxon>
    </lineage>
</organism>
<dbReference type="Proteomes" id="UP001597267">
    <property type="component" value="Unassembled WGS sequence"/>
</dbReference>
<name>A0ABW4J3V5_9LACO</name>
<dbReference type="RefSeq" id="WP_125714972.1">
    <property type="nucleotide sequence ID" value="NZ_JBHTOP010000004.1"/>
</dbReference>
<evidence type="ECO:0000313" key="3">
    <source>
        <dbReference type="EMBL" id="MFD1671067.1"/>
    </source>
</evidence>
<comment type="similarity">
    <text evidence="1">Belongs to the LytR/CpsA/Psr (LCP) family.</text>
</comment>
<evidence type="ECO:0000313" key="4">
    <source>
        <dbReference type="Proteomes" id="UP001597267"/>
    </source>
</evidence>
<evidence type="ECO:0000259" key="2">
    <source>
        <dbReference type="Pfam" id="PF03816"/>
    </source>
</evidence>
<sequence>MKRHAKFKIGIGLILLLVMVSVGFGWGKYHRLKQAVTETYQPVAQTAEKTAAEKIAQKKPLALLLLGVDTGAFGRNYQGLTDTMMVLTLNPKQQTVTMTSIPRDTAVTVPGFAAKGLSKINAAYAYGQAKTSVKTVEKLLNIPVDYYVLINMGGLARVIDQVGGVDVMVALSFTYEGYVFTKGQNTHMTGNQALAYARMRHEDPQGDYGRQQRQQAILLALAQKSHSAKLWLNQDFITALTAQTQTDLTFNNLLRLLNAYPVTNAPVETLRLQGQNQRVGDQDMIFMTQTELQRGTDFIRTALALPSAKTGGINGQIKGD</sequence>
<dbReference type="NCBIfam" id="TIGR00350">
    <property type="entry name" value="lytR_cpsA_psr"/>
    <property type="match status" value="1"/>
</dbReference>
<dbReference type="InterPro" id="IPR050922">
    <property type="entry name" value="LytR/CpsA/Psr_CW_biosynth"/>
</dbReference>